<organism evidence="1 2">
    <name type="scientific">Brevibacterium marinum</name>
    <dbReference type="NCBI Taxonomy" id="418643"/>
    <lineage>
        <taxon>Bacteria</taxon>
        <taxon>Bacillati</taxon>
        <taxon>Actinomycetota</taxon>
        <taxon>Actinomycetes</taxon>
        <taxon>Micrococcales</taxon>
        <taxon>Brevibacteriaceae</taxon>
        <taxon>Brevibacterium</taxon>
    </lineage>
</organism>
<keyword evidence="2" id="KW-1185">Reference proteome</keyword>
<dbReference type="EMBL" id="JAATJN010000001">
    <property type="protein sequence ID" value="NJC55598.1"/>
    <property type="molecule type" value="Genomic_DNA"/>
</dbReference>
<comment type="caution">
    <text evidence="1">The sequence shown here is derived from an EMBL/GenBank/DDBJ whole genome shotgun (WGS) entry which is preliminary data.</text>
</comment>
<dbReference type="RefSeq" id="WP_245161817.1">
    <property type="nucleotide sequence ID" value="NZ_BAAAPQ010000026.1"/>
</dbReference>
<evidence type="ECO:0000313" key="1">
    <source>
        <dbReference type="EMBL" id="NJC55598.1"/>
    </source>
</evidence>
<proteinExistence type="predicted"/>
<reference evidence="1 2" key="1">
    <citation type="submission" date="2020-03" db="EMBL/GenBank/DDBJ databases">
        <title>Sequencing the genomes of 1000 actinobacteria strains.</title>
        <authorList>
            <person name="Klenk H.-P."/>
        </authorList>
    </citation>
    <scope>NUCLEOTIDE SEQUENCE [LARGE SCALE GENOMIC DNA]</scope>
    <source>
        <strain evidence="1 2">DSM 18964</strain>
    </source>
</reference>
<name>A0A846RXH9_9MICO</name>
<gene>
    <name evidence="1" type="ORF">BKA07_000633</name>
</gene>
<sequence length="56" mass="5943">MENSPTVPDAFAAGAAWVWVTSFDFEELVSETVDLAGAVFEELDFAAVDFVGAVSD</sequence>
<evidence type="ECO:0000313" key="2">
    <source>
        <dbReference type="Proteomes" id="UP000576792"/>
    </source>
</evidence>
<dbReference type="Proteomes" id="UP000576792">
    <property type="component" value="Unassembled WGS sequence"/>
</dbReference>
<dbReference type="AlphaFoldDB" id="A0A846RXH9"/>
<accession>A0A846RXH9</accession>
<protein>
    <submittedName>
        <fullName evidence="1">Uncharacterized protein</fullName>
    </submittedName>
</protein>